<proteinExistence type="predicted"/>
<dbReference type="AlphaFoldDB" id="A0A9Q4CJF9"/>
<dbReference type="Proteomes" id="UP001076655">
    <property type="component" value="Unassembled WGS sequence"/>
</dbReference>
<dbReference type="PANTHER" id="PTHR42999:SF1">
    <property type="entry name" value="PENTAPEPTIDE REPEAT-CONTAINING PROTEIN"/>
    <property type="match status" value="1"/>
</dbReference>
<name>A0A9Q4CJF9_MORMO</name>
<accession>A0A9Q4CJF9</accession>
<comment type="caution">
    <text evidence="2">The sequence shown here is derived from an EMBL/GenBank/DDBJ whole genome shotgun (WGS) entry which is preliminary data.</text>
</comment>
<dbReference type="RefSeq" id="WP_267785082.1">
    <property type="nucleotide sequence ID" value="NZ_CP194356.1"/>
</dbReference>
<dbReference type="Pfam" id="PF13599">
    <property type="entry name" value="Pentapeptide_4"/>
    <property type="match status" value="1"/>
</dbReference>
<dbReference type="SUPFAM" id="SSF141571">
    <property type="entry name" value="Pentapeptide repeat-like"/>
    <property type="match status" value="2"/>
</dbReference>
<gene>
    <name evidence="2" type="ORF">N0392_00070</name>
</gene>
<organism evidence="2 3">
    <name type="scientific">Morganella morganii</name>
    <name type="common">Proteus morganii</name>
    <dbReference type="NCBI Taxonomy" id="582"/>
    <lineage>
        <taxon>Bacteria</taxon>
        <taxon>Pseudomonadati</taxon>
        <taxon>Pseudomonadota</taxon>
        <taxon>Gammaproteobacteria</taxon>
        <taxon>Enterobacterales</taxon>
        <taxon>Morganellaceae</taxon>
        <taxon>Morganella</taxon>
    </lineage>
</organism>
<evidence type="ECO:0000256" key="1">
    <source>
        <dbReference type="SAM" id="MobiDB-lite"/>
    </source>
</evidence>
<evidence type="ECO:0000313" key="2">
    <source>
        <dbReference type="EMBL" id="MCY0788088.1"/>
    </source>
</evidence>
<protein>
    <submittedName>
        <fullName evidence="2">Pentapeptide repeat-containing protein</fullName>
    </submittedName>
</protein>
<dbReference type="Pfam" id="PF00805">
    <property type="entry name" value="Pentapeptide"/>
    <property type="match status" value="1"/>
</dbReference>
<dbReference type="PANTHER" id="PTHR42999">
    <property type="entry name" value="ANTIBIOTIC RESISTANCE PROTEIN MCBG"/>
    <property type="match status" value="1"/>
</dbReference>
<sequence>MNETAKQIMDLQAVKLIRDKHFSQLQLKDDTMTHLHFTDCRFDHLSTENVQAHQLCFLRCKFAAVSLSKSLLNSCTFIECEIDTITLTECGLLSVSLQQTTIQSLNAGKCLAERCMISGGKVSESVWKEVSLSYWSANDCEISNWHTEGGLVQDSNWFGCTLTQFRCTGAQITRLVSGNSKLTDCQFTGNECDILVWQNCLLTRTDLRKLNLTSAGFAKSRLEQCRLDGSNLHYAQFNEGSLHDCTLTGTQLTCAQFTDTELHQCDLSGAQLISAVLVRAVLTHCILDDTKLTRTDMRFCQLKQTPLHSAAVQKVRLHGAETGLTDRGQKADEPLLTSVDLWYARHQPGLKDDTGSPRLTPGASRYV</sequence>
<dbReference type="EMBL" id="JAPNMI010000001">
    <property type="protein sequence ID" value="MCY0788088.1"/>
    <property type="molecule type" value="Genomic_DNA"/>
</dbReference>
<dbReference type="Gene3D" id="2.160.20.80">
    <property type="entry name" value="E3 ubiquitin-protein ligase SopA"/>
    <property type="match status" value="2"/>
</dbReference>
<evidence type="ECO:0000313" key="3">
    <source>
        <dbReference type="Proteomes" id="UP001076655"/>
    </source>
</evidence>
<dbReference type="InterPro" id="IPR052949">
    <property type="entry name" value="PA_immunity-related"/>
</dbReference>
<reference evidence="2" key="1">
    <citation type="submission" date="2022-08" db="EMBL/GenBank/DDBJ databases">
        <authorList>
            <person name="Dale J.L."/>
        </authorList>
    </citation>
    <scope>NUCLEOTIDE SEQUENCE</scope>
    <source>
        <strain evidence="2">2022EL-00758</strain>
    </source>
</reference>
<feature type="region of interest" description="Disordered" evidence="1">
    <location>
        <begin position="348"/>
        <end position="367"/>
    </location>
</feature>
<dbReference type="InterPro" id="IPR001646">
    <property type="entry name" value="5peptide_repeat"/>
</dbReference>